<name>A0A8H6HEV5_9AGAR</name>
<accession>A0A8H6HEV5</accession>
<evidence type="ECO:0000256" key="1">
    <source>
        <dbReference type="ARBA" id="ARBA00004123"/>
    </source>
</evidence>
<proteinExistence type="predicted"/>
<evidence type="ECO:0000259" key="6">
    <source>
        <dbReference type="PROSITE" id="PS50064"/>
    </source>
</evidence>
<protein>
    <recommendedName>
        <fullName evidence="6">PARP-type domain-containing protein</fullName>
    </recommendedName>
</protein>
<dbReference type="InterPro" id="IPR001510">
    <property type="entry name" value="Znf_PARP"/>
</dbReference>
<evidence type="ECO:0000256" key="4">
    <source>
        <dbReference type="ARBA" id="ARBA00022833"/>
    </source>
</evidence>
<evidence type="ECO:0000313" key="8">
    <source>
        <dbReference type="Proteomes" id="UP000521943"/>
    </source>
</evidence>
<dbReference type="GO" id="GO:0008270">
    <property type="term" value="F:zinc ion binding"/>
    <property type="evidence" value="ECO:0007669"/>
    <property type="project" value="UniProtKB-KW"/>
</dbReference>
<comment type="subcellular location">
    <subcellularLocation>
        <location evidence="1">Nucleus</location>
    </subcellularLocation>
</comment>
<keyword evidence="4" id="KW-0862">Zinc</keyword>
<keyword evidence="2" id="KW-0479">Metal-binding</keyword>
<keyword evidence="5" id="KW-0539">Nucleus</keyword>
<organism evidence="7 8">
    <name type="scientific">Ephemerocybe angulata</name>
    <dbReference type="NCBI Taxonomy" id="980116"/>
    <lineage>
        <taxon>Eukaryota</taxon>
        <taxon>Fungi</taxon>
        <taxon>Dikarya</taxon>
        <taxon>Basidiomycota</taxon>
        <taxon>Agaricomycotina</taxon>
        <taxon>Agaricomycetes</taxon>
        <taxon>Agaricomycetidae</taxon>
        <taxon>Agaricales</taxon>
        <taxon>Agaricineae</taxon>
        <taxon>Psathyrellaceae</taxon>
        <taxon>Ephemerocybe</taxon>
    </lineage>
</organism>
<sequence>MWTASSCYYLAYAPTSRAKCVGHVPTLRATKIAKGELRLGSSNSLIPHSPNKPLTSWKHWTCVSSETISSMRLQYGDITTIPGYATLTPDDKERVRVTWNEAGVYRGTTEDSEEQPIV</sequence>
<dbReference type="AlphaFoldDB" id="A0A8H6HEV5"/>
<evidence type="ECO:0000256" key="3">
    <source>
        <dbReference type="ARBA" id="ARBA00022771"/>
    </source>
</evidence>
<comment type="caution">
    <text evidence="7">The sequence shown here is derived from an EMBL/GenBank/DDBJ whole genome shotgun (WGS) entry which is preliminary data.</text>
</comment>
<dbReference type="SUPFAM" id="SSF57716">
    <property type="entry name" value="Glucocorticoid receptor-like (DNA-binding domain)"/>
    <property type="match status" value="1"/>
</dbReference>
<feature type="domain" description="PARP-type" evidence="6">
    <location>
        <begin position="8"/>
        <end position="96"/>
    </location>
</feature>
<gene>
    <name evidence="7" type="ORF">DFP72DRAFT_856871</name>
</gene>
<keyword evidence="8" id="KW-1185">Reference proteome</keyword>
<dbReference type="PROSITE" id="PS50064">
    <property type="entry name" value="ZF_PARP_2"/>
    <property type="match status" value="1"/>
</dbReference>
<dbReference type="GO" id="GO:0005634">
    <property type="term" value="C:nucleus"/>
    <property type="evidence" value="ECO:0007669"/>
    <property type="project" value="UniProtKB-SubCell"/>
</dbReference>
<dbReference type="InterPro" id="IPR036957">
    <property type="entry name" value="Znf_PARP_sf"/>
</dbReference>
<evidence type="ECO:0000256" key="5">
    <source>
        <dbReference type="ARBA" id="ARBA00023242"/>
    </source>
</evidence>
<dbReference type="Pfam" id="PF00645">
    <property type="entry name" value="zf-PARP"/>
    <property type="match status" value="1"/>
</dbReference>
<evidence type="ECO:0000256" key="2">
    <source>
        <dbReference type="ARBA" id="ARBA00022723"/>
    </source>
</evidence>
<keyword evidence="3" id="KW-0863">Zinc-finger</keyword>
<dbReference type="OrthoDB" id="429950at2759"/>
<dbReference type="GO" id="GO:0003677">
    <property type="term" value="F:DNA binding"/>
    <property type="evidence" value="ECO:0007669"/>
    <property type="project" value="InterPro"/>
</dbReference>
<reference evidence="7 8" key="1">
    <citation type="submission" date="2020-07" db="EMBL/GenBank/DDBJ databases">
        <title>Comparative genomics of pyrophilous fungi reveals a link between fire events and developmental genes.</title>
        <authorList>
            <consortium name="DOE Joint Genome Institute"/>
            <person name="Steindorff A.S."/>
            <person name="Carver A."/>
            <person name="Calhoun S."/>
            <person name="Stillman K."/>
            <person name="Liu H."/>
            <person name="Lipzen A."/>
            <person name="Pangilinan J."/>
            <person name="Labutti K."/>
            <person name="Bruns T.D."/>
            <person name="Grigoriev I.V."/>
        </authorList>
    </citation>
    <scope>NUCLEOTIDE SEQUENCE [LARGE SCALE GENOMIC DNA]</scope>
    <source>
        <strain evidence="7 8">CBS 144469</strain>
    </source>
</reference>
<dbReference type="SMART" id="SM01336">
    <property type="entry name" value="zf-PARP"/>
    <property type="match status" value="1"/>
</dbReference>
<dbReference type="Gene3D" id="3.30.1740.10">
    <property type="entry name" value="Zinc finger, PARP-type"/>
    <property type="match status" value="1"/>
</dbReference>
<evidence type="ECO:0000313" key="7">
    <source>
        <dbReference type="EMBL" id="KAF6745001.1"/>
    </source>
</evidence>
<dbReference type="Proteomes" id="UP000521943">
    <property type="component" value="Unassembled WGS sequence"/>
</dbReference>
<dbReference type="EMBL" id="JACGCI010000111">
    <property type="protein sequence ID" value="KAF6745001.1"/>
    <property type="molecule type" value="Genomic_DNA"/>
</dbReference>